<dbReference type="OrthoDB" id="1957609at2"/>
<dbReference type="RefSeq" id="WP_072853477.1">
    <property type="nucleotide sequence ID" value="NZ_FRAH01000090.1"/>
</dbReference>
<organism evidence="1 2">
    <name type="scientific">Anaerotignum lactatifermentans DSM 14214</name>
    <dbReference type="NCBI Taxonomy" id="1121323"/>
    <lineage>
        <taxon>Bacteria</taxon>
        <taxon>Bacillati</taxon>
        <taxon>Bacillota</taxon>
        <taxon>Clostridia</taxon>
        <taxon>Lachnospirales</taxon>
        <taxon>Anaerotignaceae</taxon>
        <taxon>Anaerotignum</taxon>
    </lineage>
</organism>
<evidence type="ECO:0000313" key="1">
    <source>
        <dbReference type="EMBL" id="SHL30226.1"/>
    </source>
</evidence>
<protein>
    <submittedName>
        <fullName evidence="1">Uncharacterized protein</fullName>
    </submittedName>
</protein>
<proteinExistence type="predicted"/>
<dbReference type="Proteomes" id="UP000183975">
    <property type="component" value="Unassembled WGS sequence"/>
</dbReference>
<evidence type="ECO:0000313" key="2">
    <source>
        <dbReference type="Proteomes" id="UP000183975"/>
    </source>
</evidence>
<sequence>MENKCIYCGKNYDLSESDIIPDALTNARILNKNVCRIEHNNKFSDMFESKVIDALGFITNELDIKSSKAKRYAAYEAVVTIEGIEYNLKLHGDKEIFNGKVIKSSDNKHMISSYDKAVKIAKDESKVQPLDINTIEIEKTVRINNKIFFDTSMYRMLSKIAFEWYCSKNNISGYYSEFSNIVEFITTGKGTNPVSIIQEEKIYNMIDQVVNLGSHTLVAFEKEDGEIDVIISLFGLLIYKVIVTQKKPSICMYNFLYTELRTDSSRKEIVHQSVSEAQQKLDEVLNLDNFVCTDIIIDGKKVMAPKKKISLQNLEIYVLLFNLIGFLSATNDDATGPNFRVNKIFFSQLKNITQASTLHKKSIKRFVHETFYEGHEKIKLNPNASDKKSIVFLYAVYLIGNSEEKELNDVILQKIVKEGLPNVSNGEFIVNDEIENSLKKKMMEDENYSDTLERGAEKVLNWRN</sequence>
<gene>
    <name evidence="1" type="ORF">SAMN02745138_03224</name>
</gene>
<reference evidence="1 2" key="1">
    <citation type="submission" date="2016-11" db="EMBL/GenBank/DDBJ databases">
        <authorList>
            <person name="Jaros S."/>
            <person name="Januszkiewicz K."/>
            <person name="Wedrychowicz H."/>
        </authorList>
    </citation>
    <scope>NUCLEOTIDE SEQUENCE [LARGE SCALE GENOMIC DNA]</scope>
    <source>
        <strain evidence="1 2">DSM 14214</strain>
    </source>
</reference>
<name>A0A1M6ZIB9_9FIRM</name>
<dbReference type="AlphaFoldDB" id="A0A1M6ZIB9"/>
<accession>A0A1M6ZIB9</accession>
<dbReference type="EMBL" id="FRAH01000090">
    <property type="protein sequence ID" value="SHL30226.1"/>
    <property type="molecule type" value="Genomic_DNA"/>
</dbReference>
<keyword evidence="2" id="KW-1185">Reference proteome</keyword>